<evidence type="ECO:0000256" key="2">
    <source>
        <dbReference type="ARBA" id="ARBA00004997"/>
    </source>
</evidence>
<dbReference type="EC" id="2.7.1.40" evidence="4 13"/>
<keyword evidence="5 13" id="KW-0808">Transferase</keyword>
<evidence type="ECO:0000256" key="8">
    <source>
        <dbReference type="ARBA" id="ARBA00022777"/>
    </source>
</evidence>
<dbReference type="GO" id="GO:0005524">
    <property type="term" value="F:ATP binding"/>
    <property type="evidence" value="ECO:0007669"/>
    <property type="project" value="UniProtKB-KW"/>
</dbReference>
<dbReference type="Pfam" id="PF00224">
    <property type="entry name" value="PK"/>
    <property type="match status" value="1"/>
</dbReference>
<keyword evidence="8 13" id="KW-0418">Kinase</keyword>
<dbReference type="Proteomes" id="UP001231189">
    <property type="component" value="Unassembled WGS sequence"/>
</dbReference>
<evidence type="ECO:0000256" key="3">
    <source>
        <dbReference type="ARBA" id="ARBA00008663"/>
    </source>
</evidence>
<comment type="cofactor">
    <cofactor evidence="1">
        <name>K(+)</name>
        <dbReference type="ChEBI" id="CHEBI:29103"/>
    </cofactor>
</comment>
<comment type="catalytic activity">
    <reaction evidence="13">
        <text>pyruvate + ATP = phosphoenolpyruvate + ADP + H(+)</text>
        <dbReference type="Rhea" id="RHEA:18157"/>
        <dbReference type="ChEBI" id="CHEBI:15361"/>
        <dbReference type="ChEBI" id="CHEBI:15378"/>
        <dbReference type="ChEBI" id="CHEBI:30616"/>
        <dbReference type="ChEBI" id="CHEBI:58702"/>
        <dbReference type="ChEBI" id="CHEBI:456216"/>
        <dbReference type="EC" id="2.7.1.40"/>
    </reaction>
</comment>
<keyword evidence="7" id="KW-0547">Nucleotide-binding</keyword>
<dbReference type="InterPro" id="IPR015813">
    <property type="entry name" value="Pyrv/PenolPyrv_kinase-like_dom"/>
</dbReference>
<dbReference type="SUPFAM" id="SSF51621">
    <property type="entry name" value="Phosphoenolpyruvate/pyruvate domain"/>
    <property type="match status" value="1"/>
</dbReference>
<sequence length="108" mass="11829">MVSLGDMETEIPIAKILYTQKVTILKRNQHEKPVVTATQLLELMIKSPKSARAEATDVANVVLDGTDRVMLSDENATTTYTELAVDTMYSICLMADHGAVFDLVNKAA</sequence>
<keyword evidence="12" id="KW-0670">Pyruvate</keyword>
<evidence type="ECO:0000256" key="1">
    <source>
        <dbReference type="ARBA" id="ARBA00001958"/>
    </source>
</evidence>
<comment type="caution">
    <text evidence="15">The sequence shown here is derived from an EMBL/GenBank/DDBJ whole genome shotgun (WGS) entry which is preliminary data.</text>
</comment>
<evidence type="ECO:0000313" key="15">
    <source>
        <dbReference type="EMBL" id="KAK1660674.1"/>
    </source>
</evidence>
<keyword evidence="6" id="KW-0479">Metal-binding</keyword>
<protein>
    <recommendedName>
        <fullName evidence="4 13">Pyruvate kinase</fullName>
        <ecNumber evidence="4 13">2.7.1.40</ecNumber>
    </recommendedName>
</protein>
<keyword evidence="11 13" id="KW-0324">Glycolysis</keyword>
<dbReference type="GO" id="GO:0004743">
    <property type="term" value="F:pyruvate kinase activity"/>
    <property type="evidence" value="ECO:0007669"/>
    <property type="project" value="UniProtKB-EC"/>
</dbReference>
<feature type="domain" description="Pyruvate kinase barrel" evidence="14">
    <location>
        <begin position="1"/>
        <end position="85"/>
    </location>
</feature>
<dbReference type="Gene3D" id="3.20.20.60">
    <property type="entry name" value="Phosphoenolpyruvate-binding domains"/>
    <property type="match status" value="1"/>
</dbReference>
<name>A0AAD8SN43_LOLMU</name>
<evidence type="ECO:0000256" key="11">
    <source>
        <dbReference type="ARBA" id="ARBA00023152"/>
    </source>
</evidence>
<comment type="pathway">
    <text evidence="2 13">Carbohydrate degradation; glycolysis; pyruvate from D-glyceraldehyde 3-phosphate: step 5/5.</text>
</comment>
<evidence type="ECO:0000256" key="7">
    <source>
        <dbReference type="ARBA" id="ARBA00022741"/>
    </source>
</evidence>
<evidence type="ECO:0000256" key="4">
    <source>
        <dbReference type="ARBA" id="ARBA00012142"/>
    </source>
</evidence>
<organism evidence="15 16">
    <name type="scientific">Lolium multiflorum</name>
    <name type="common">Italian ryegrass</name>
    <name type="synonym">Lolium perenne subsp. multiflorum</name>
    <dbReference type="NCBI Taxonomy" id="4521"/>
    <lineage>
        <taxon>Eukaryota</taxon>
        <taxon>Viridiplantae</taxon>
        <taxon>Streptophyta</taxon>
        <taxon>Embryophyta</taxon>
        <taxon>Tracheophyta</taxon>
        <taxon>Spermatophyta</taxon>
        <taxon>Magnoliopsida</taxon>
        <taxon>Liliopsida</taxon>
        <taxon>Poales</taxon>
        <taxon>Poaceae</taxon>
        <taxon>BOP clade</taxon>
        <taxon>Pooideae</taxon>
        <taxon>Poodae</taxon>
        <taxon>Poeae</taxon>
        <taxon>Poeae Chloroplast Group 2 (Poeae type)</taxon>
        <taxon>Loliodinae</taxon>
        <taxon>Loliinae</taxon>
        <taxon>Lolium</taxon>
    </lineage>
</organism>
<dbReference type="GO" id="GO:0000287">
    <property type="term" value="F:magnesium ion binding"/>
    <property type="evidence" value="ECO:0007669"/>
    <property type="project" value="InterPro"/>
</dbReference>
<dbReference type="PANTHER" id="PTHR11817">
    <property type="entry name" value="PYRUVATE KINASE"/>
    <property type="match status" value="1"/>
</dbReference>
<dbReference type="InterPro" id="IPR001697">
    <property type="entry name" value="Pyr_Knase"/>
</dbReference>
<evidence type="ECO:0000259" key="14">
    <source>
        <dbReference type="Pfam" id="PF00224"/>
    </source>
</evidence>
<evidence type="ECO:0000256" key="13">
    <source>
        <dbReference type="RuleBase" id="RU000504"/>
    </source>
</evidence>
<keyword evidence="16" id="KW-1185">Reference proteome</keyword>
<dbReference type="GO" id="GO:0016301">
    <property type="term" value="F:kinase activity"/>
    <property type="evidence" value="ECO:0007669"/>
    <property type="project" value="UniProtKB-KW"/>
</dbReference>
<evidence type="ECO:0000256" key="12">
    <source>
        <dbReference type="ARBA" id="ARBA00023317"/>
    </source>
</evidence>
<evidence type="ECO:0000313" key="16">
    <source>
        <dbReference type="Proteomes" id="UP001231189"/>
    </source>
</evidence>
<dbReference type="EMBL" id="JAUUTY010000003">
    <property type="protein sequence ID" value="KAK1660674.1"/>
    <property type="molecule type" value="Genomic_DNA"/>
</dbReference>
<dbReference type="GO" id="GO:0030955">
    <property type="term" value="F:potassium ion binding"/>
    <property type="evidence" value="ECO:0007669"/>
    <property type="project" value="InterPro"/>
</dbReference>
<keyword evidence="10 13" id="KW-0460">Magnesium</keyword>
<comment type="similarity">
    <text evidence="3 13">Belongs to the pyruvate kinase family.</text>
</comment>
<evidence type="ECO:0000256" key="10">
    <source>
        <dbReference type="ARBA" id="ARBA00022842"/>
    </source>
</evidence>
<keyword evidence="9" id="KW-0067">ATP-binding</keyword>
<evidence type="ECO:0000256" key="5">
    <source>
        <dbReference type="ARBA" id="ARBA00022679"/>
    </source>
</evidence>
<proteinExistence type="inferred from homology"/>
<dbReference type="PRINTS" id="PR01050">
    <property type="entry name" value="PYRUVTKNASE"/>
</dbReference>
<dbReference type="InterPro" id="IPR015793">
    <property type="entry name" value="Pyrv_Knase_brl"/>
</dbReference>
<accession>A0AAD8SN43</accession>
<dbReference type="AlphaFoldDB" id="A0AAD8SN43"/>
<evidence type="ECO:0000256" key="6">
    <source>
        <dbReference type="ARBA" id="ARBA00022723"/>
    </source>
</evidence>
<reference evidence="15" key="1">
    <citation type="submission" date="2023-07" db="EMBL/GenBank/DDBJ databases">
        <title>A chromosome-level genome assembly of Lolium multiflorum.</title>
        <authorList>
            <person name="Chen Y."/>
            <person name="Copetti D."/>
            <person name="Kolliker R."/>
            <person name="Studer B."/>
        </authorList>
    </citation>
    <scope>NUCLEOTIDE SEQUENCE</scope>
    <source>
        <strain evidence="15">02402/16</strain>
        <tissue evidence="15">Leaf</tissue>
    </source>
</reference>
<gene>
    <name evidence="15" type="ORF">QYE76_048833</name>
</gene>
<dbReference type="InterPro" id="IPR040442">
    <property type="entry name" value="Pyrv_kinase-like_dom_sf"/>
</dbReference>
<evidence type="ECO:0000256" key="9">
    <source>
        <dbReference type="ARBA" id="ARBA00022840"/>
    </source>
</evidence>